<evidence type="ECO:0000313" key="2">
    <source>
        <dbReference type="EMBL" id="KZS88724.1"/>
    </source>
</evidence>
<dbReference type="OrthoDB" id="2418900at2759"/>
<dbReference type="Proteomes" id="UP000076722">
    <property type="component" value="Unassembled WGS sequence"/>
</dbReference>
<feature type="region of interest" description="Disordered" evidence="1">
    <location>
        <begin position="624"/>
        <end position="663"/>
    </location>
</feature>
<accession>A0A164PH82</accession>
<dbReference type="Pfam" id="PF18759">
    <property type="entry name" value="Plavaka"/>
    <property type="match status" value="1"/>
</dbReference>
<evidence type="ECO:0008006" key="4">
    <source>
        <dbReference type="Google" id="ProtNLM"/>
    </source>
</evidence>
<proteinExistence type="predicted"/>
<name>A0A164PH82_9AGAM</name>
<dbReference type="EMBL" id="KV419434">
    <property type="protein sequence ID" value="KZS88724.1"/>
    <property type="molecule type" value="Genomic_DNA"/>
</dbReference>
<dbReference type="InterPro" id="IPR041078">
    <property type="entry name" value="Plavaka"/>
</dbReference>
<organism evidence="2 3">
    <name type="scientific">Sistotremastrum niveocremeum HHB9708</name>
    <dbReference type="NCBI Taxonomy" id="1314777"/>
    <lineage>
        <taxon>Eukaryota</taxon>
        <taxon>Fungi</taxon>
        <taxon>Dikarya</taxon>
        <taxon>Basidiomycota</taxon>
        <taxon>Agaricomycotina</taxon>
        <taxon>Agaricomycetes</taxon>
        <taxon>Sistotremastrales</taxon>
        <taxon>Sistotremastraceae</taxon>
        <taxon>Sertulicium</taxon>
        <taxon>Sertulicium niveocremeum</taxon>
    </lineage>
</organism>
<sequence>MEVPESAIPETHDEVPIASTTPLDSDSSYIEEFPPSARAGQPLSFHPSIYEQHLARLKTQNKELWGSFRSEEEWDFAKWLVNSGVSQNKLESLFKLPMVIQVQNLNLSFTSAKDLLKKVDTFPKGPEWHTFDFKIPGDRMDANGNPEVETVELYSRNILECIQDILGDPTLKHDMTFAPKHIWSDESKTERFYSEMWTGDWWWETQTRLPESSTIVPIIFATDKTNLSVFSGDKVAWPVYMTIGNISKATRRKVSQRAWRLVAYLPVTKLECFETQEVRRVKGWEVYHRCMRHICEPLYSLGPESDGVQLLCADNAVRRIYPFLAVFTVDHPERCLIACCKDNHCPECEVDPNKRGDPTPSRSRSRQCVEFIDAFYENPLIEHEDIDRLGLRCIEQPFWRNLPVFHVFKSFPPDLLHQLHKGIFHCHLVDWCSNVLGKDEVDARFKCIPRHSSLRNFTKGISKVSQWTGRECKEMEKVFVSVVAGAETEVVVCARALLDFIYYASFKQHSTESIALLEESLRVFHENKDIFLKLDARKTQHFNFPKLHALIHYADHIRRWGSLDGYTTETAERLHIDFTKALYRRTNRKDYLAQQVRLMNRQESLSFWTNFVEWAKGIHQDKVEYSDAESDNTDSDAESDYGVDGLRTHQAKPQEDDDAIRLA</sequence>
<gene>
    <name evidence="2" type="ORF">SISNIDRAFT_417866</name>
</gene>
<reference evidence="2 3" key="1">
    <citation type="journal article" date="2016" name="Mol. Biol. Evol.">
        <title>Comparative Genomics of Early-Diverging Mushroom-Forming Fungi Provides Insights into the Origins of Lignocellulose Decay Capabilities.</title>
        <authorList>
            <person name="Nagy L.G."/>
            <person name="Riley R."/>
            <person name="Tritt A."/>
            <person name="Adam C."/>
            <person name="Daum C."/>
            <person name="Floudas D."/>
            <person name="Sun H."/>
            <person name="Yadav J.S."/>
            <person name="Pangilinan J."/>
            <person name="Larsson K.H."/>
            <person name="Matsuura K."/>
            <person name="Barry K."/>
            <person name="Labutti K."/>
            <person name="Kuo R."/>
            <person name="Ohm R.A."/>
            <person name="Bhattacharya S.S."/>
            <person name="Shirouzu T."/>
            <person name="Yoshinaga Y."/>
            <person name="Martin F.M."/>
            <person name="Grigoriev I.V."/>
            <person name="Hibbett D.S."/>
        </authorList>
    </citation>
    <scope>NUCLEOTIDE SEQUENCE [LARGE SCALE GENOMIC DNA]</scope>
    <source>
        <strain evidence="2 3">HHB9708</strain>
    </source>
</reference>
<protein>
    <recommendedName>
        <fullName evidence="4">CxC2-like cysteine cluster KDZ transposase-associated domain-containing protein</fullName>
    </recommendedName>
</protein>
<feature type="compositionally biased region" description="Acidic residues" evidence="1">
    <location>
        <begin position="626"/>
        <end position="641"/>
    </location>
</feature>
<evidence type="ECO:0000256" key="1">
    <source>
        <dbReference type="SAM" id="MobiDB-lite"/>
    </source>
</evidence>
<keyword evidence="3" id="KW-1185">Reference proteome</keyword>
<evidence type="ECO:0000313" key="3">
    <source>
        <dbReference type="Proteomes" id="UP000076722"/>
    </source>
</evidence>
<dbReference type="AlphaFoldDB" id="A0A164PH82"/>
<dbReference type="STRING" id="1314777.A0A164PH82"/>
<feature type="region of interest" description="Disordered" evidence="1">
    <location>
        <begin position="1"/>
        <end position="21"/>
    </location>
</feature>